<proteinExistence type="predicted"/>
<name>A0A0A9ALX9_ARUDO</name>
<accession>A0A0A9ALX9</accession>
<protein>
    <submittedName>
        <fullName evidence="1">Uncharacterized protein</fullName>
    </submittedName>
</protein>
<evidence type="ECO:0000313" key="1">
    <source>
        <dbReference type="EMBL" id="JAD48082.1"/>
    </source>
</evidence>
<dbReference type="EMBL" id="GBRH01249813">
    <property type="protein sequence ID" value="JAD48082.1"/>
    <property type="molecule type" value="Transcribed_RNA"/>
</dbReference>
<reference evidence="1" key="1">
    <citation type="submission" date="2014-09" db="EMBL/GenBank/DDBJ databases">
        <authorList>
            <person name="Magalhaes I.L.F."/>
            <person name="Oliveira U."/>
            <person name="Santos F.R."/>
            <person name="Vidigal T.H.D.A."/>
            <person name="Brescovit A.D."/>
            <person name="Santos A.J."/>
        </authorList>
    </citation>
    <scope>NUCLEOTIDE SEQUENCE</scope>
    <source>
        <tissue evidence="1">Shoot tissue taken approximately 20 cm above the soil surface</tissue>
    </source>
</reference>
<organism evidence="1">
    <name type="scientific">Arundo donax</name>
    <name type="common">Giant reed</name>
    <name type="synonym">Donax arundinaceus</name>
    <dbReference type="NCBI Taxonomy" id="35708"/>
    <lineage>
        <taxon>Eukaryota</taxon>
        <taxon>Viridiplantae</taxon>
        <taxon>Streptophyta</taxon>
        <taxon>Embryophyta</taxon>
        <taxon>Tracheophyta</taxon>
        <taxon>Spermatophyta</taxon>
        <taxon>Magnoliopsida</taxon>
        <taxon>Liliopsida</taxon>
        <taxon>Poales</taxon>
        <taxon>Poaceae</taxon>
        <taxon>PACMAD clade</taxon>
        <taxon>Arundinoideae</taxon>
        <taxon>Arundineae</taxon>
        <taxon>Arundo</taxon>
    </lineage>
</organism>
<sequence>MAVLMIWMHQRTCFQILQTQLHKCRITVSLIRKKLVMEREINNIK</sequence>
<reference evidence="1" key="2">
    <citation type="journal article" date="2015" name="Data Brief">
        <title>Shoot transcriptome of the giant reed, Arundo donax.</title>
        <authorList>
            <person name="Barrero R.A."/>
            <person name="Guerrero F.D."/>
            <person name="Moolhuijzen P."/>
            <person name="Goolsby J.A."/>
            <person name="Tidwell J."/>
            <person name="Bellgard S.E."/>
            <person name="Bellgard M.I."/>
        </authorList>
    </citation>
    <scope>NUCLEOTIDE SEQUENCE</scope>
    <source>
        <tissue evidence="1">Shoot tissue taken approximately 20 cm above the soil surface</tissue>
    </source>
</reference>
<dbReference type="AlphaFoldDB" id="A0A0A9ALX9"/>